<reference evidence="1 2" key="1">
    <citation type="journal article" date="2022" name="bioRxiv">
        <title>The genome of the oomycete Peronosclerospora sorghi, a cosmopolitan pathogen of maize and sorghum, is inflated with dispersed pseudogenes.</title>
        <authorList>
            <person name="Fletcher K."/>
            <person name="Martin F."/>
            <person name="Isakeit T."/>
            <person name="Cavanaugh K."/>
            <person name="Magill C."/>
            <person name="Michelmore R."/>
        </authorList>
    </citation>
    <scope>NUCLEOTIDE SEQUENCE [LARGE SCALE GENOMIC DNA]</scope>
    <source>
        <strain evidence="1">P6</strain>
    </source>
</reference>
<organism evidence="1 2">
    <name type="scientific">Peronosclerospora sorghi</name>
    <dbReference type="NCBI Taxonomy" id="230839"/>
    <lineage>
        <taxon>Eukaryota</taxon>
        <taxon>Sar</taxon>
        <taxon>Stramenopiles</taxon>
        <taxon>Oomycota</taxon>
        <taxon>Peronosporomycetes</taxon>
        <taxon>Peronosporales</taxon>
        <taxon>Peronosporaceae</taxon>
        <taxon>Peronosclerospora</taxon>
    </lineage>
</organism>
<dbReference type="EMBL" id="CM047583">
    <property type="protein sequence ID" value="KAI9912923.1"/>
    <property type="molecule type" value="Genomic_DNA"/>
</dbReference>
<proteinExistence type="predicted"/>
<name>A0ACC0W298_9STRA</name>
<evidence type="ECO:0000313" key="1">
    <source>
        <dbReference type="EMBL" id="KAI9912923.1"/>
    </source>
</evidence>
<accession>A0ACC0W298</accession>
<protein>
    <submittedName>
        <fullName evidence="1">Uncharacterized protein</fullName>
    </submittedName>
</protein>
<comment type="caution">
    <text evidence="1">The sequence shown here is derived from an EMBL/GenBank/DDBJ whole genome shotgun (WGS) entry which is preliminary data.</text>
</comment>
<dbReference type="Proteomes" id="UP001163321">
    <property type="component" value="Chromosome 4"/>
</dbReference>
<sequence>MLLLEKRQPLTGVSRKRKLLVPDECRAKRARCAWTELEYELVLEDAALLHEELELLVLVALDLCKDLGHDDTSVRTFAAALEHIDARLASSQALRVPEIRDMCQQMLTIMQHLCHVHYHHFALVDMQEALRDCRNRFMLFICKNAAMLGL</sequence>
<keyword evidence="2" id="KW-1185">Reference proteome</keyword>
<gene>
    <name evidence="1" type="ORF">PsorP6_005616</name>
</gene>
<evidence type="ECO:0000313" key="2">
    <source>
        <dbReference type="Proteomes" id="UP001163321"/>
    </source>
</evidence>